<evidence type="ECO:0000313" key="1">
    <source>
        <dbReference type="EMBL" id="GAH53085.1"/>
    </source>
</evidence>
<proteinExistence type="predicted"/>
<accession>X1H7Q5</accession>
<reference evidence="1" key="1">
    <citation type="journal article" date="2014" name="Front. Microbiol.">
        <title>High frequency of phylogenetically diverse reductive dehalogenase-homologous genes in deep subseafloor sedimentary metagenomes.</title>
        <authorList>
            <person name="Kawai M."/>
            <person name="Futagami T."/>
            <person name="Toyoda A."/>
            <person name="Takaki Y."/>
            <person name="Nishi S."/>
            <person name="Hori S."/>
            <person name="Arai W."/>
            <person name="Tsubouchi T."/>
            <person name="Morono Y."/>
            <person name="Uchiyama I."/>
            <person name="Ito T."/>
            <person name="Fujiyama A."/>
            <person name="Inagaki F."/>
            <person name="Takami H."/>
        </authorList>
    </citation>
    <scope>NUCLEOTIDE SEQUENCE</scope>
    <source>
        <strain evidence="1">Expedition CK06-06</strain>
    </source>
</reference>
<feature type="non-terminal residue" evidence="1">
    <location>
        <position position="1"/>
    </location>
</feature>
<protein>
    <submittedName>
        <fullName evidence="1">Uncharacterized protein</fullName>
    </submittedName>
</protein>
<name>X1H7Q5_9ZZZZ</name>
<comment type="caution">
    <text evidence="1">The sequence shown here is derived from an EMBL/GenBank/DDBJ whole genome shotgun (WGS) entry which is preliminary data.</text>
</comment>
<dbReference type="EMBL" id="BARU01023435">
    <property type="protein sequence ID" value="GAH53085.1"/>
    <property type="molecule type" value="Genomic_DNA"/>
</dbReference>
<sequence>DRTFWEMYEHRAPTPISRLLDLKKAHERGQYTWVSIEPCLCTGIWTQDIRTLLNSLNFVDLMVLGMWNYDPRSRTDEARKDYRRTIATFKDFCKEHGIRHHIKSETLDFIEAEG</sequence>
<dbReference type="Gene3D" id="3.80.30.30">
    <property type="match status" value="1"/>
</dbReference>
<dbReference type="AlphaFoldDB" id="X1H7Q5"/>
<gene>
    <name evidence="1" type="ORF">S03H2_38034</name>
</gene>
<organism evidence="1">
    <name type="scientific">marine sediment metagenome</name>
    <dbReference type="NCBI Taxonomy" id="412755"/>
    <lineage>
        <taxon>unclassified sequences</taxon>
        <taxon>metagenomes</taxon>
        <taxon>ecological metagenomes</taxon>
    </lineage>
</organism>